<dbReference type="AlphaFoldDB" id="A0A2G1VQ01"/>
<sequence length="439" mass="48166">MSTSHHPTNLEQLYDYLNNEEDARTCKAIDDEACQETPKNYFLILISNMLTSLGDTLSNPKTVLTWVMSYVNAPVMLISFIVPIRESGSMLPQLFIAHYIRKRPVRKMVWVLGSLFQFLAIAGIGFVALSFEGSLAGWLIIACLIAFSLSRGLCSIAFKDVLGKTIPKTKRGKLKGYTSSVSGALVLAAGLFILYKSKDDVGIEFYSYLIFFAASLWLIAALIYANIKEYPGETDGGKNGLKEAWERLGLLKEDKHFRNFVITRSLLLCSALTAPYYVLLAQRYVGKEAYLLGLFIIANGVASIISAPVWGKMADKSSKKVMTYSAVLTASLGLLVVAIIQFIPAWRDQNWLYPIAFFVLGIAHQGVRLGRKTYIVDMAQGNRRTDYVAVSNTLIGFILLITGGLSALASLVSVEGIIALLSILGILGALKSATLPEVE</sequence>
<feature type="transmembrane region" description="Helical" evidence="4">
    <location>
        <begin position="322"/>
        <end position="345"/>
    </location>
</feature>
<dbReference type="InterPro" id="IPR052528">
    <property type="entry name" value="Sugar_transport-like"/>
</dbReference>
<evidence type="ECO:0000256" key="3">
    <source>
        <dbReference type="ARBA" id="ARBA00023136"/>
    </source>
</evidence>
<keyword evidence="2 4" id="KW-1133">Transmembrane helix</keyword>
<dbReference type="RefSeq" id="WP_099646834.1">
    <property type="nucleotide sequence ID" value="NZ_KZ319293.1"/>
</dbReference>
<dbReference type="InterPro" id="IPR036259">
    <property type="entry name" value="MFS_trans_sf"/>
</dbReference>
<proteinExistence type="predicted"/>
<reference evidence="5 6" key="1">
    <citation type="submission" date="2017-08" db="EMBL/GenBank/DDBJ databases">
        <title>The whole genome shortgun sequences of strain Leeuwenhoekiella nanhaiensis G18 from the South China Sea.</title>
        <authorList>
            <person name="Liu Q."/>
        </authorList>
    </citation>
    <scope>NUCLEOTIDE SEQUENCE [LARGE SCALE GENOMIC DNA]</scope>
    <source>
        <strain evidence="5 6">G18</strain>
    </source>
</reference>
<feature type="transmembrane region" description="Helical" evidence="4">
    <location>
        <begin position="205"/>
        <end position="225"/>
    </location>
</feature>
<dbReference type="OrthoDB" id="1117124at2"/>
<feature type="transmembrane region" description="Helical" evidence="4">
    <location>
        <begin position="63"/>
        <end position="84"/>
    </location>
</feature>
<feature type="transmembrane region" description="Helical" evidence="4">
    <location>
        <begin position="387"/>
        <end position="405"/>
    </location>
</feature>
<evidence type="ECO:0000313" key="6">
    <source>
        <dbReference type="Proteomes" id="UP000229433"/>
    </source>
</evidence>
<evidence type="ECO:0000256" key="2">
    <source>
        <dbReference type="ARBA" id="ARBA00022989"/>
    </source>
</evidence>
<dbReference type="Pfam" id="PF07690">
    <property type="entry name" value="MFS_1"/>
    <property type="match status" value="1"/>
</dbReference>
<dbReference type="Proteomes" id="UP000229433">
    <property type="component" value="Unassembled WGS sequence"/>
</dbReference>
<dbReference type="SUPFAM" id="SSF103473">
    <property type="entry name" value="MFS general substrate transporter"/>
    <property type="match status" value="1"/>
</dbReference>
<keyword evidence="3 4" id="KW-0472">Membrane</keyword>
<keyword evidence="6" id="KW-1185">Reference proteome</keyword>
<protein>
    <submittedName>
        <fullName evidence="5">MFS transporter</fullName>
    </submittedName>
</protein>
<evidence type="ECO:0000256" key="4">
    <source>
        <dbReference type="SAM" id="Phobius"/>
    </source>
</evidence>
<feature type="transmembrane region" description="Helical" evidence="4">
    <location>
        <begin position="109"/>
        <end position="129"/>
    </location>
</feature>
<feature type="transmembrane region" description="Helical" evidence="4">
    <location>
        <begin position="290"/>
        <end position="310"/>
    </location>
</feature>
<feature type="transmembrane region" description="Helical" evidence="4">
    <location>
        <begin position="135"/>
        <end position="154"/>
    </location>
</feature>
<dbReference type="EMBL" id="NQXA01000011">
    <property type="protein sequence ID" value="PHQ28842.1"/>
    <property type="molecule type" value="Genomic_DNA"/>
</dbReference>
<dbReference type="GO" id="GO:0022857">
    <property type="term" value="F:transmembrane transporter activity"/>
    <property type="evidence" value="ECO:0007669"/>
    <property type="project" value="InterPro"/>
</dbReference>
<name>A0A2G1VQ01_9FLAO</name>
<feature type="transmembrane region" description="Helical" evidence="4">
    <location>
        <begin position="351"/>
        <end position="367"/>
    </location>
</feature>
<feature type="transmembrane region" description="Helical" evidence="4">
    <location>
        <begin position="257"/>
        <end position="278"/>
    </location>
</feature>
<accession>A0A2G1VQ01</accession>
<comment type="caution">
    <text evidence="5">The sequence shown here is derived from an EMBL/GenBank/DDBJ whole genome shotgun (WGS) entry which is preliminary data.</text>
</comment>
<feature type="transmembrane region" description="Helical" evidence="4">
    <location>
        <begin position="174"/>
        <end position="193"/>
    </location>
</feature>
<gene>
    <name evidence="5" type="ORF">CJ305_13585</name>
</gene>
<dbReference type="PANTHER" id="PTHR23526:SF4">
    <property type="entry name" value="INTEGRAL MEMBRANE TRANSPORT PROTEIN"/>
    <property type="match status" value="1"/>
</dbReference>
<dbReference type="InterPro" id="IPR011701">
    <property type="entry name" value="MFS"/>
</dbReference>
<dbReference type="PANTHER" id="PTHR23526">
    <property type="entry name" value="INTEGRAL MEMBRANE TRANSPORT PROTEIN-RELATED"/>
    <property type="match status" value="1"/>
</dbReference>
<evidence type="ECO:0000256" key="1">
    <source>
        <dbReference type="ARBA" id="ARBA00022692"/>
    </source>
</evidence>
<dbReference type="Gene3D" id="1.20.1250.20">
    <property type="entry name" value="MFS general substrate transporter like domains"/>
    <property type="match status" value="2"/>
</dbReference>
<feature type="transmembrane region" description="Helical" evidence="4">
    <location>
        <begin position="411"/>
        <end position="430"/>
    </location>
</feature>
<organism evidence="5 6">
    <name type="scientific">Leeuwenhoekiella nanhaiensis</name>
    <dbReference type="NCBI Taxonomy" id="1655491"/>
    <lineage>
        <taxon>Bacteria</taxon>
        <taxon>Pseudomonadati</taxon>
        <taxon>Bacteroidota</taxon>
        <taxon>Flavobacteriia</taxon>
        <taxon>Flavobacteriales</taxon>
        <taxon>Flavobacteriaceae</taxon>
        <taxon>Leeuwenhoekiella</taxon>
    </lineage>
</organism>
<evidence type="ECO:0000313" key="5">
    <source>
        <dbReference type="EMBL" id="PHQ28842.1"/>
    </source>
</evidence>
<keyword evidence="1 4" id="KW-0812">Transmembrane</keyword>